<dbReference type="OrthoDB" id="9763119at2"/>
<evidence type="ECO:0000256" key="5">
    <source>
        <dbReference type="ARBA" id="ARBA00023136"/>
    </source>
</evidence>
<keyword evidence="3 7" id="KW-0812">Transmembrane</keyword>
<dbReference type="Pfam" id="PF03924">
    <property type="entry name" value="CHASE"/>
    <property type="match status" value="1"/>
</dbReference>
<evidence type="ECO:0000256" key="4">
    <source>
        <dbReference type="ARBA" id="ARBA00022989"/>
    </source>
</evidence>
<dbReference type="InterPro" id="IPR001610">
    <property type="entry name" value="PAC"/>
</dbReference>
<dbReference type="InterPro" id="IPR035965">
    <property type="entry name" value="PAS-like_dom_sf"/>
</dbReference>
<dbReference type="AlphaFoldDB" id="A0A4R3U9N2"/>
<dbReference type="SMART" id="SM01079">
    <property type="entry name" value="CHASE"/>
    <property type="match status" value="1"/>
</dbReference>
<comment type="caution">
    <text evidence="11">The sequence shown here is derived from an EMBL/GenBank/DDBJ whole genome shotgun (WGS) entry which is preliminary data.</text>
</comment>
<dbReference type="Gene3D" id="3.30.70.270">
    <property type="match status" value="1"/>
</dbReference>
<reference evidence="11 12" key="1">
    <citation type="submission" date="2019-03" db="EMBL/GenBank/DDBJ databases">
        <title>Genomic Encyclopedia of Type Strains, Phase IV (KMG-IV): sequencing the most valuable type-strain genomes for metagenomic binning, comparative biology and taxonomic classification.</title>
        <authorList>
            <person name="Goeker M."/>
        </authorList>
    </citation>
    <scope>NUCLEOTIDE SEQUENCE [LARGE SCALE GENOMIC DNA]</scope>
    <source>
        <strain evidence="11 12">DSM 654</strain>
    </source>
</reference>
<dbReference type="Gene3D" id="3.30.450.20">
    <property type="entry name" value="PAS domain"/>
    <property type="match status" value="1"/>
</dbReference>
<keyword evidence="5 7" id="KW-0472">Membrane</keyword>
<dbReference type="InterPro" id="IPR043128">
    <property type="entry name" value="Rev_trsase/Diguanyl_cyclase"/>
</dbReference>
<evidence type="ECO:0000259" key="8">
    <source>
        <dbReference type="PROSITE" id="PS50113"/>
    </source>
</evidence>
<dbReference type="GO" id="GO:0007165">
    <property type="term" value="P:signal transduction"/>
    <property type="evidence" value="ECO:0007669"/>
    <property type="project" value="UniProtKB-ARBA"/>
</dbReference>
<evidence type="ECO:0000259" key="9">
    <source>
        <dbReference type="PROSITE" id="PS50839"/>
    </source>
</evidence>
<dbReference type="InterPro" id="IPR000700">
    <property type="entry name" value="PAS-assoc_C"/>
</dbReference>
<dbReference type="SMART" id="SM00091">
    <property type="entry name" value="PAS"/>
    <property type="match status" value="1"/>
</dbReference>
<dbReference type="InterPro" id="IPR000014">
    <property type="entry name" value="PAS"/>
</dbReference>
<dbReference type="InterPro" id="IPR042240">
    <property type="entry name" value="CHASE_sf"/>
</dbReference>
<dbReference type="InterPro" id="IPR000160">
    <property type="entry name" value="GGDEF_dom"/>
</dbReference>
<feature type="transmembrane region" description="Helical" evidence="7">
    <location>
        <begin position="318"/>
        <end position="339"/>
    </location>
</feature>
<dbReference type="CDD" id="cd00130">
    <property type="entry name" value="PAS"/>
    <property type="match status" value="1"/>
</dbReference>
<protein>
    <recommendedName>
        <fullName evidence="2">diguanylate cyclase</fullName>
        <ecNumber evidence="2">2.7.7.65</ecNumber>
    </recommendedName>
</protein>
<gene>
    <name evidence="11" type="ORF">EV671_10588</name>
</gene>
<dbReference type="SUPFAM" id="SSF55785">
    <property type="entry name" value="PYP-like sensor domain (PAS domain)"/>
    <property type="match status" value="1"/>
</dbReference>
<keyword evidence="4 7" id="KW-1133">Transmembrane helix</keyword>
<evidence type="ECO:0000313" key="11">
    <source>
        <dbReference type="EMBL" id="TCU83416.1"/>
    </source>
</evidence>
<dbReference type="FunFam" id="3.30.70.270:FF:000001">
    <property type="entry name" value="Diguanylate cyclase domain protein"/>
    <property type="match status" value="1"/>
</dbReference>
<dbReference type="GO" id="GO:1902201">
    <property type="term" value="P:negative regulation of bacterial-type flagellum-dependent cell motility"/>
    <property type="evidence" value="ECO:0007669"/>
    <property type="project" value="TreeGrafter"/>
</dbReference>
<organism evidence="11 12">
    <name type="scientific">Roseateles saccharophilus</name>
    <name type="common">Pseudomonas saccharophila</name>
    <dbReference type="NCBI Taxonomy" id="304"/>
    <lineage>
        <taxon>Bacteria</taxon>
        <taxon>Pseudomonadati</taxon>
        <taxon>Pseudomonadota</taxon>
        <taxon>Betaproteobacteria</taxon>
        <taxon>Burkholderiales</taxon>
        <taxon>Sphaerotilaceae</taxon>
        <taxon>Roseateles</taxon>
    </lineage>
</organism>
<accession>A0A4R3U9N2</accession>
<comment type="subcellular location">
    <subcellularLocation>
        <location evidence="1">Membrane</location>
    </subcellularLocation>
</comment>
<dbReference type="SMART" id="SM00267">
    <property type="entry name" value="GGDEF"/>
    <property type="match status" value="1"/>
</dbReference>
<dbReference type="GO" id="GO:0005886">
    <property type="term" value="C:plasma membrane"/>
    <property type="evidence" value="ECO:0007669"/>
    <property type="project" value="TreeGrafter"/>
</dbReference>
<dbReference type="InterPro" id="IPR013655">
    <property type="entry name" value="PAS_fold_3"/>
</dbReference>
<dbReference type="SMART" id="SM00086">
    <property type="entry name" value="PAC"/>
    <property type="match status" value="1"/>
</dbReference>
<dbReference type="PANTHER" id="PTHR45138">
    <property type="entry name" value="REGULATORY COMPONENTS OF SENSORY TRANSDUCTION SYSTEM"/>
    <property type="match status" value="1"/>
</dbReference>
<dbReference type="GO" id="GO:0052621">
    <property type="term" value="F:diguanylate cyclase activity"/>
    <property type="evidence" value="ECO:0007669"/>
    <property type="project" value="UniProtKB-EC"/>
</dbReference>
<dbReference type="EMBL" id="SMBU01000058">
    <property type="protein sequence ID" value="TCU83416.1"/>
    <property type="molecule type" value="Genomic_DNA"/>
</dbReference>
<evidence type="ECO:0000256" key="1">
    <source>
        <dbReference type="ARBA" id="ARBA00004370"/>
    </source>
</evidence>
<dbReference type="InterPro" id="IPR029787">
    <property type="entry name" value="Nucleotide_cyclase"/>
</dbReference>
<dbReference type="Pfam" id="PF08447">
    <property type="entry name" value="PAS_3"/>
    <property type="match status" value="1"/>
</dbReference>
<evidence type="ECO:0000256" key="3">
    <source>
        <dbReference type="ARBA" id="ARBA00022692"/>
    </source>
</evidence>
<dbReference type="RefSeq" id="WP_132576637.1">
    <property type="nucleotide sequence ID" value="NZ_CBCSGL010000084.1"/>
</dbReference>
<feature type="domain" description="GGDEF" evidence="10">
    <location>
        <begin position="533"/>
        <end position="670"/>
    </location>
</feature>
<evidence type="ECO:0000256" key="2">
    <source>
        <dbReference type="ARBA" id="ARBA00012528"/>
    </source>
</evidence>
<proteinExistence type="predicted"/>
<comment type="catalytic activity">
    <reaction evidence="6">
        <text>2 GTP = 3',3'-c-di-GMP + 2 diphosphate</text>
        <dbReference type="Rhea" id="RHEA:24898"/>
        <dbReference type="ChEBI" id="CHEBI:33019"/>
        <dbReference type="ChEBI" id="CHEBI:37565"/>
        <dbReference type="ChEBI" id="CHEBI:58805"/>
        <dbReference type="EC" id="2.7.7.65"/>
    </reaction>
</comment>
<dbReference type="EC" id="2.7.7.65" evidence="2"/>
<dbReference type="Gene3D" id="3.30.450.350">
    <property type="entry name" value="CHASE domain"/>
    <property type="match status" value="1"/>
</dbReference>
<dbReference type="NCBIfam" id="TIGR00229">
    <property type="entry name" value="sensory_box"/>
    <property type="match status" value="1"/>
</dbReference>
<dbReference type="CDD" id="cd01949">
    <property type="entry name" value="GGDEF"/>
    <property type="match status" value="1"/>
</dbReference>
<evidence type="ECO:0000259" key="10">
    <source>
        <dbReference type="PROSITE" id="PS50887"/>
    </source>
</evidence>
<sequence>MNGRSRRGPWSLVVDAALVLLVLVVGLAGSVGAYRALALKAAAQQRDLLGAMGQSVIGAFDLQLVRAVEALQASSRILSSQPQLSRAQFAHYGKALVDESSVVTLLEWQPVVPGYRLGEFERQAALERPGYRVVEPVPDPQGDSFIPAQARELHVPVLYSWPESGAAVGVDMAFDERRMRSKLLARDTGGPVASETFPLIRRDRPGPAGAGFAVSLPVYRSAMPADIEERRRELEGFLAGVIELPALMREAALRADANDLDLFVFDQGEQHRLIFSSAGGEHFSVDARDMAYSVDVGGRPWQLVLRPRPGFAGPAADAMPALALAAAVLATLLVAFAVARSLVVRRRLERTEAVLAEDRQRLTNVLDGTAAGTWDWHIDSGAIVVNERWARMLGYSLAELHPITVATWERLCHPGDLVLANAALNRHLEGVDERYTAEVRVRHADGHWVWVLSSGRVFERDAGGRALRLAGTHMDISRRKADEQRLYDDARALEAANRQLRDLAILDALTGAFNRRHFNDVCLAALAGAQRGQAVALCMLDVDHFKAYNDHYGHQAGDAVLKALAQTLRDAIRRSTDALFRLGGEEFGVIFSAASAEAAQAFVGQLSAALHALALPHECSPQGIVTASFGLAWWAAPTSRLTPEVMYAAADAALYEAKRGGRDRVAFRCFMAGEGEDQRLAGGR</sequence>
<evidence type="ECO:0000256" key="6">
    <source>
        <dbReference type="ARBA" id="ARBA00034247"/>
    </source>
</evidence>
<name>A0A4R3U9N2_ROSSA</name>
<dbReference type="SUPFAM" id="SSF55073">
    <property type="entry name" value="Nucleotide cyclase"/>
    <property type="match status" value="1"/>
</dbReference>
<dbReference type="InterPro" id="IPR006189">
    <property type="entry name" value="CHASE_dom"/>
</dbReference>
<dbReference type="Pfam" id="PF00990">
    <property type="entry name" value="GGDEF"/>
    <property type="match status" value="1"/>
</dbReference>
<dbReference type="PROSITE" id="PS50839">
    <property type="entry name" value="CHASE"/>
    <property type="match status" value="1"/>
</dbReference>
<evidence type="ECO:0000256" key="7">
    <source>
        <dbReference type="SAM" id="Phobius"/>
    </source>
</evidence>
<dbReference type="PANTHER" id="PTHR45138:SF9">
    <property type="entry name" value="DIGUANYLATE CYCLASE DGCM-RELATED"/>
    <property type="match status" value="1"/>
</dbReference>
<dbReference type="NCBIfam" id="TIGR00254">
    <property type="entry name" value="GGDEF"/>
    <property type="match status" value="1"/>
</dbReference>
<feature type="domain" description="CHASE" evidence="9">
    <location>
        <begin position="80"/>
        <end position="304"/>
    </location>
</feature>
<evidence type="ECO:0000313" key="12">
    <source>
        <dbReference type="Proteomes" id="UP000295110"/>
    </source>
</evidence>
<feature type="domain" description="PAC" evidence="8">
    <location>
        <begin position="435"/>
        <end position="488"/>
    </location>
</feature>
<dbReference type="InterPro" id="IPR050469">
    <property type="entry name" value="Diguanylate_Cyclase"/>
</dbReference>
<dbReference type="Proteomes" id="UP000295110">
    <property type="component" value="Unassembled WGS sequence"/>
</dbReference>
<dbReference type="PROSITE" id="PS50113">
    <property type="entry name" value="PAC"/>
    <property type="match status" value="1"/>
</dbReference>
<keyword evidence="12" id="KW-1185">Reference proteome</keyword>
<dbReference type="PROSITE" id="PS50887">
    <property type="entry name" value="GGDEF"/>
    <property type="match status" value="1"/>
</dbReference>
<dbReference type="GO" id="GO:0043709">
    <property type="term" value="P:cell adhesion involved in single-species biofilm formation"/>
    <property type="evidence" value="ECO:0007669"/>
    <property type="project" value="TreeGrafter"/>
</dbReference>